<protein>
    <submittedName>
        <fullName evidence="1">Uncharacterized protein</fullName>
    </submittedName>
</protein>
<gene>
    <name evidence="1" type="ORF">PSA21_26</name>
</gene>
<organism evidence="1 2">
    <name type="scientific">Pseudomonas phage Psa21</name>
    <dbReference type="NCBI Taxonomy" id="2530023"/>
    <lineage>
        <taxon>Viruses</taxon>
        <taxon>Duplodnaviria</taxon>
        <taxon>Heunggongvirae</taxon>
        <taxon>Uroviricota</taxon>
        <taxon>Caudoviricetes</taxon>
        <taxon>Chimalliviridae</taxon>
        <taxon>Tepukevirus</taxon>
        <taxon>Tepukevirus Psa21</taxon>
    </lineage>
</organism>
<sequence length="253" mass="28860">MQLSKIKAHLAETIPGITQVDAWERSQAWGYIDKHRVAFVGMQYELVMQPSPDPLKGNVAARLLFQRFKERLELSGKYANRQSYCKQIDKELLALGYTLTSCLVHQHAFGDMVRTEYFRPADEEGPATSIVVPYLPTDFMPLSVGKTDAKEQEYYTPGYESGVLTYLGTSGMDGRPYRRINITPIEGPRFPSQVLPYSMEDNLDQLDIVQVYTRTFSESQEGWRCEYTGDLANRSSAVILPVEIVVENFHWKV</sequence>
<dbReference type="EMBL" id="MK552327">
    <property type="protein sequence ID" value="QBJ02556.1"/>
    <property type="molecule type" value="Genomic_DNA"/>
</dbReference>
<accession>A0A481W4B9</accession>
<name>A0A481W4B9_9CAUD</name>
<proteinExistence type="predicted"/>
<evidence type="ECO:0000313" key="1">
    <source>
        <dbReference type="EMBL" id="QBJ02556.1"/>
    </source>
</evidence>
<dbReference type="Proteomes" id="UP000294134">
    <property type="component" value="Segment"/>
</dbReference>
<evidence type="ECO:0000313" key="2">
    <source>
        <dbReference type="Proteomes" id="UP000294134"/>
    </source>
</evidence>
<keyword evidence="2" id="KW-1185">Reference proteome</keyword>
<reference evidence="1 2" key="1">
    <citation type="submission" date="2019-02" db="EMBL/GenBank/DDBJ databases">
        <authorList>
            <person name="Frampton R.A."/>
            <person name="Wojtus J.K."/>
            <person name="Fineran P.C."/>
            <person name="Hendrickson H.L."/>
        </authorList>
    </citation>
    <scope>NUCLEOTIDE SEQUENCE [LARGE SCALE GENOMIC DNA]</scope>
</reference>